<dbReference type="EMBL" id="JARTIK010000001">
    <property type="protein sequence ID" value="MED4676785.1"/>
    <property type="molecule type" value="Genomic_DNA"/>
</dbReference>
<feature type="domain" description="Bro-N" evidence="1">
    <location>
        <begin position="1"/>
        <end position="104"/>
    </location>
</feature>
<dbReference type="SMART" id="SM01040">
    <property type="entry name" value="Bro-N"/>
    <property type="match status" value="1"/>
</dbReference>
<evidence type="ECO:0000313" key="2">
    <source>
        <dbReference type="EMBL" id="MED4676785.1"/>
    </source>
</evidence>
<proteinExistence type="predicted"/>
<gene>
    <name evidence="2" type="ORF">P9485_02775</name>
</gene>
<protein>
    <submittedName>
        <fullName evidence="2">BRO family protein</fullName>
    </submittedName>
</protein>
<sequence>MNELQVFESEEFGKIRTVMQDGETWFIAKDICDTLGLSDTNKALLALDDDEKNKHEQYSGSGRKPMIINESGMYSLVLKSRKPQAKAFKKWITSEVLPMIRKTGGYVNNDEMFVNTYLAHADEMTKTLFKSTLETVRKQNEKIAVLEPKAEYHDNVLDSKKLIYHY</sequence>
<comment type="caution">
    <text evidence="2">The sequence shown here is derived from an EMBL/GenBank/DDBJ whole genome shotgun (WGS) entry which is preliminary data.</text>
</comment>
<dbReference type="PANTHER" id="PTHR36180:SF2">
    <property type="entry name" value="BRO FAMILY PROTEIN"/>
    <property type="match status" value="1"/>
</dbReference>
<organism evidence="2 3">
    <name type="scientific">Bacillus nitratireducens</name>
    <dbReference type="NCBI Taxonomy" id="2026193"/>
    <lineage>
        <taxon>Bacteria</taxon>
        <taxon>Bacillati</taxon>
        <taxon>Bacillota</taxon>
        <taxon>Bacilli</taxon>
        <taxon>Bacillales</taxon>
        <taxon>Bacillaceae</taxon>
        <taxon>Bacillus</taxon>
        <taxon>Bacillus cereus group</taxon>
    </lineage>
</organism>
<dbReference type="PANTHER" id="PTHR36180">
    <property type="entry name" value="DNA-BINDING PROTEIN-RELATED-RELATED"/>
    <property type="match status" value="1"/>
</dbReference>
<name>A0ABU6P655_9BACI</name>
<dbReference type="RefSeq" id="WP_328070945.1">
    <property type="nucleotide sequence ID" value="NZ_JARTIK010000001.1"/>
</dbReference>
<evidence type="ECO:0000313" key="3">
    <source>
        <dbReference type="Proteomes" id="UP001336122"/>
    </source>
</evidence>
<accession>A0ABU6P655</accession>
<dbReference type="Pfam" id="PF02498">
    <property type="entry name" value="Bro-N"/>
    <property type="match status" value="1"/>
</dbReference>
<evidence type="ECO:0000259" key="1">
    <source>
        <dbReference type="PROSITE" id="PS51750"/>
    </source>
</evidence>
<dbReference type="PROSITE" id="PS51750">
    <property type="entry name" value="BRO_N"/>
    <property type="match status" value="1"/>
</dbReference>
<reference evidence="2 3" key="1">
    <citation type="submission" date="2023-03" db="EMBL/GenBank/DDBJ databases">
        <title>Bacillus Genome Sequencing.</title>
        <authorList>
            <person name="Dunlap C."/>
        </authorList>
    </citation>
    <scope>NUCLEOTIDE SEQUENCE [LARGE SCALE GENOMIC DNA]</scope>
    <source>
        <strain evidence="2 3">NRS-319</strain>
    </source>
</reference>
<dbReference type="InterPro" id="IPR003497">
    <property type="entry name" value="BRO_N_domain"/>
</dbReference>
<dbReference type="Proteomes" id="UP001336122">
    <property type="component" value="Unassembled WGS sequence"/>
</dbReference>
<keyword evidence="3" id="KW-1185">Reference proteome</keyword>